<sequence length="354" mass="39864">MTATIDKAGPVRSGEELDSQAIARFLAANGAVFGGLPAVTQFSGGASNLTYQLDFPGRSLILRRPPFGHKARSAHDMIREARIMTALRDVYPRVPGVVAVCEDPGVIGCDFFVMERIDGVILRRDLPEGMTLDAERARALCRAMLDALIDLHEVDWQVAGLRELGRGEGYVARQLEGWRDRFDKARTPDVAACDDVIRWLSGHAPARDAATCLIHNDWRFDNLVLDRNDPSRIIGVLDWEMATLGDPLMDLGNALAYWVEAGDDATFRAVRRQPTHLPGMLSRREVIEYYGAKTGRDMSDFVFYDVFGIFRLAVIVQQIWRRYYQGETRNPQFAQFGALVNYLLDRCRRVIKEN</sequence>
<dbReference type="Proteomes" id="UP000645257">
    <property type="component" value="Unassembled WGS sequence"/>
</dbReference>
<dbReference type="RefSeq" id="WP_189530134.1">
    <property type="nucleotide sequence ID" value="NZ_BMYX01000001.1"/>
</dbReference>
<protein>
    <submittedName>
        <fullName evidence="2">Phosphotransferase</fullName>
    </submittedName>
</protein>
<dbReference type="CDD" id="cd05154">
    <property type="entry name" value="ACAD10_11_N-like"/>
    <property type="match status" value="1"/>
</dbReference>
<reference evidence="2" key="2">
    <citation type="submission" date="2020-09" db="EMBL/GenBank/DDBJ databases">
        <authorList>
            <person name="Sun Q."/>
            <person name="Kim S."/>
        </authorList>
    </citation>
    <scope>NUCLEOTIDE SEQUENCE</scope>
    <source>
        <strain evidence="2">KCTC 32182</strain>
    </source>
</reference>
<comment type="caution">
    <text evidence="2">The sequence shown here is derived from an EMBL/GenBank/DDBJ whole genome shotgun (WGS) entry which is preliminary data.</text>
</comment>
<keyword evidence="3" id="KW-1185">Reference proteome</keyword>
<evidence type="ECO:0000313" key="2">
    <source>
        <dbReference type="EMBL" id="GGY03059.1"/>
    </source>
</evidence>
<dbReference type="InterPro" id="IPR052898">
    <property type="entry name" value="ACAD10-like"/>
</dbReference>
<evidence type="ECO:0000313" key="3">
    <source>
        <dbReference type="Proteomes" id="UP000645257"/>
    </source>
</evidence>
<name>A0A918U6I5_9NEIS</name>
<dbReference type="PANTHER" id="PTHR47829">
    <property type="entry name" value="HYDROLASE, PUTATIVE (AFU_ORTHOLOGUE AFUA_1G12880)-RELATED"/>
    <property type="match status" value="1"/>
</dbReference>
<dbReference type="PANTHER" id="PTHR47829:SF1">
    <property type="entry name" value="HAD FAMILY PHOSPHATASE"/>
    <property type="match status" value="1"/>
</dbReference>
<organism evidence="2 3">
    <name type="scientific">Paludibacterium paludis</name>
    <dbReference type="NCBI Taxonomy" id="1225769"/>
    <lineage>
        <taxon>Bacteria</taxon>
        <taxon>Pseudomonadati</taxon>
        <taxon>Pseudomonadota</taxon>
        <taxon>Betaproteobacteria</taxon>
        <taxon>Neisseriales</taxon>
        <taxon>Chromobacteriaceae</taxon>
        <taxon>Paludibacterium</taxon>
    </lineage>
</organism>
<dbReference type="AlphaFoldDB" id="A0A918U6I5"/>
<reference evidence="2" key="1">
    <citation type="journal article" date="2014" name="Int. J. Syst. Evol. Microbiol.">
        <title>Complete genome sequence of Corynebacterium casei LMG S-19264T (=DSM 44701T), isolated from a smear-ripened cheese.</title>
        <authorList>
            <consortium name="US DOE Joint Genome Institute (JGI-PGF)"/>
            <person name="Walter F."/>
            <person name="Albersmeier A."/>
            <person name="Kalinowski J."/>
            <person name="Ruckert C."/>
        </authorList>
    </citation>
    <scope>NUCLEOTIDE SEQUENCE</scope>
    <source>
        <strain evidence="2">KCTC 32182</strain>
    </source>
</reference>
<dbReference type="SUPFAM" id="SSF56112">
    <property type="entry name" value="Protein kinase-like (PK-like)"/>
    <property type="match status" value="1"/>
</dbReference>
<dbReference type="Gene3D" id="3.90.1200.10">
    <property type="match status" value="1"/>
</dbReference>
<dbReference type="Gene3D" id="3.30.200.20">
    <property type="entry name" value="Phosphorylase Kinase, domain 1"/>
    <property type="match status" value="1"/>
</dbReference>
<dbReference type="InterPro" id="IPR011009">
    <property type="entry name" value="Kinase-like_dom_sf"/>
</dbReference>
<dbReference type="Pfam" id="PF01636">
    <property type="entry name" value="APH"/>
    <property type="match status" value="1"/>
</dbReference>
<dbReference type="InterPro" id="IPR041726">
    <property type="entry name" value="ACAD10_11_N"/>
</dbReference>
<dbReference type="EMBL" id="BMYX01000001">
    <property type="protein sequence ID" value="GGY03059.1"/>
    <property type="molecule type" value="Genomic_DNA"/>
</dbReference>
<gene>
    <name evidence="2" type="ORF">GCM10011289_01590</name>
</gene>
<accession>A0A918U6I5</accession>
<feature type="domain" description="Aminoglycoside phosphotransferase" evidence="1">
    <location>
        <begin position="39"/>
        <end position="279"/>
    </location>
</feature>
<proteinExistence type="predicted"/>
<evidence type="ECO:0000259" key="1">
    <source>
        <dbReference type="Pfam" id="PF01636"/>
    </source>
</evidence>
<dbReference type="InterPro" id="IPR002575">
    <property type="entry name" value="Aminoglycoside_PTrfase"/>
</dbReference>